<gene>
    <name evidence="1" type="ORF">Adt_41781</name>
</gene>
<name>A0ABD1PPT1_9LAMI</name>
<evidence type="ECO:0000313" key="1">
    <source>
        <dbReference type="EMBL" id="KAL2465930.1"/>
    </source>
</evidence>
<organism evidence="1 2">
    <name type="scientific">Abeliophyllum distichum</name>
    <dbReference type="NCBI Taxonomy" id="126358"/>
    <lineage>
        <taxon>Eukaryota</taxon>
        <taxon>Viridiplantae</taxon>
        <taxon>Streptophyta</taxon>
        <taxon>Embryophyta</taxon>
        <taxon>Tracheophyta</taxon>
        <taxon>Spermatophyta</taxon>
        <taxon>Magnoliopsida</taxon>
        <taxon>eudicotyledons</taxon>
        <taxon>Gunneridae</taxon>
        <taxon>Pentapetalae</taxon>
        <taxon>asterids</taxon>
        <taxon>lamiids</taxon>
        <taxon>Lamiales</taxon>
        <taxon>Oleaceae</taxon>
        <taxon>Forsythieae</taxon>
        <taxon>Abeliophyllum</taxon>
    </lineage>
</organism>
<sequence>MQSKLQFCSALQFLFLPNSKTAPSQEWYLGMSIPLSAFLYFNSPSVTKSIFPSSSLVAVPVNDAIFENEAVNIIGDEKIGIISIMSANLEIEKALSKPVVAK</sequence>
<dbReference type="AlphaFoldDB" id="A0ABD1PPT1"/>
<dbReference type="EMBL" id="JBFOLK010000013">
    <property type="protein sequence ID" value="KAL2465930.1"/>
    <property type="molecule type" value="Genomic_DNA"/>
</dbReference>
<accession>A0ABD1PPT1</accession>
<proteinExistence type="predicted"/>
<reference evidence="2" key="1">
    <citation type="submission" date="2024-07" db="EMBL/GenBank/DDBJ databases">
        <title>Two chromosome-level genome assemblies of Korean endemic species Abeliophyllum distichum and Forsythia ovata (Oleaceae).</title>
        <authorList>
            <person name="Jang H."/>
        </authorList>
    </citation>
    <scope>NUCLEOTIDE SEQUENCE [LARGE SCALE GENOMIC DNA]</scope>
</reference>
<dbReference type="Proteomes" id="UP001604336">
    <property type="component" value="Unassembled WGS sequence"/>
</dbReference>
<keyword evidence="2" id="KW-1185">Reference proteome</keyword>
<comment type="caution">
    <text evidence="1">The sequence shown here is derived from an EMBL/GenBank/DDBJ whole genome shotgun (WGS) entry which is preliminary data.</text>
</comment>
<protein>
    <submittedName>
        <fullName evidence="1">Uncharacterized protein</fullName>
    </submittedName>
</protein>
<evidence type="ECO:0000313" key="2">
    <source>
        <dbReference type="Proteomes" id="UP001604336"/>
    </source>
</evidence>